<protein>
    <submittedName>
        <fullName evidence="1">Uncharacterized protein</fullName>
    </submittedName>
</protein>
<reference evidence="1" key="1">
    <citation type="submission" date="2020-05" db="EMBL/GenBank/DDBJ databases">
        <authorList>
            <person name="Chiriac C."/>
            <person name="Salcher M."/>
            <person name="Ghai R."/>
            <person name="Kavagutti S V."/>
        </authorList>
    </citation>
    <scope>NUCLEOTIDE SEQUENCE</scope>
</reference>
<dbReference type="EMBL" id="LR798271">
    <property type="protein sequence ID" value="CAB5219330.1"/>
    <property type="molecule type" value="Genomic_DNA"/>
</dbReference>
<sequence length="92" mass="9628">MRQVTVAADVPVPIDQYLTPINIAYVASGGGTVQVSYTDPFPLDAQGYPDPNGPTFVWVAAPTSPIKDDPIRAIQITGGTSSTLTVIQAGVR</sequence>
<name>A0A6J7WNG5_9CAUD</name>
<evidence type="ECO:0000313" key="1">
    <source>
        <dbReference type="EMBL" id="CAB5219330.1"/>
    </source>
</evidence>
<accession>A0A6J7WNG5</accession>
<proteinExistence type="predicted"/>
<organism evidence="1">
    <name type="scientific">uncultured Caudovirales phage</name>
    <dbReference type="NCBI Taxonomy" id="2100421"/>
    <lineage>
        <taxon>Viruses</taxon>
        <taxon>Duplodnaviria</taxon>
        <taxon>Heunggongvirae</taxon>
        <taxon>Uroviricota</taxon>
        <taxon>Caudoviricetes</taxon>
        <taxon>Peduoviridae</taxon>
        <taxon>Maltschvirus</taxon>
        <taxon>Maltschvirus maltsch</taxon>
    </lineage>
</organism>
<gene>
    <name evidence="1" type="ORF">UFOVP229_58</name>
</gene>